<reference evidence="11 12" key="1">
    <citation type="submission" date="2020-05" db="EMBL/GenBank/DDBJ databases">
        <title>Azospirillum oleiclasticum sp. nov, a nitrogen-fixing and heavy crude oil-emulsifying bacterium isolated from the crude oil of Yumen Oilfield.</title>
        <authorList>
            <person name="Wu D."/>
            <person name="Cai M."/>
            <person name="Zhang X."/>
        </authorList>
    </citation>
    <scope>NUCLEOTIDE SEQUENCE [LARGE SCALE GENOMIC DNA]</scope>
    <source>
        <strain evidence="11 12">ROY-1-1-2</strain>
    </source>
</reference>
<dbReference type="CDD" id="cd06261">
    <property type="entry name" value="TM_PBP2"/>
    <property type="match status" value="1"/>
</dbReference>
<keyword evidence="5" id="KW-0571">Peptide transport</keyword>
<keyword evidence="4 9" id="KW-0812">Transmembrane</keyword>
<keyword evidence="6" id="KW-0653">Protein transport</keyword>
<feature type="domain" description="ABC transmembrane type-1" evidence="10">
    <location>
        <begin position="60"/>
        <end position="247"/>
    </location>
</feature>
<evidence type="ECO:0000256" key="2">
    <source>
        <dbReference type="ARBA" id="ARBA00022448"/>
    </source>
</evidence>
<gene>
    <name evidence="11" type="ORF">HND93_10360</name>
</gene>
<dbReference type="PANTHER" id="PTHR43386">
    <property type="entry name" value="OLIGOPEPTIDE TRANSPORT SYSTEM PERMEASE PROTEIN APPC"/>
    <property type="match status" value="1"/>
</dbReference>
<dbReference type="InterPro" id="IPR050366">
    <property type="entry name" value="BP-dependent_transpt_permease"/>
</dbReference>
<evidence type="ECO:0000256" key="5">
    <source>
        <dbReference type="ARBA" id="ARBA00022856"/>
    </source>
</evidence>
<feature type="transmembrane region" description="Helical" evidence="9">
    <location>
        <begin position="99"/>
        <end position="119"/>
    </location>
</feature>
<organism evidence="11 12">
    <name type="scientific">Azospirillum oleiclasticum</name>
    <dbReference type="NCBI Taxonomy" id="2735135"/>
    <lineage>
        <taxon>Bacteria</taxon>
        <taxon>Pseudomonadati</taxon>
        <taxon>Pseudomonadota</taxon>
        <taxon>Alphaproteobacteria</taxon>
        <taxon>Rhodospirillales</taxon>
        <taxon>Azospirillaceae</taxon>
        <taxon>Azospirillum</taxon>
    </lineage>
</organism>
<comment type="caution">
    <text evidence="11">The sequence shown here is derived from an EMBL/GenBank/DDBJ whole genome shotgun (WGS) entry which is preliminary data.</text>
</comment>
<evidence type="ECO:0000256" key="7">
    <source>
        <dbReference type="ARBA" id="ARBA00022989"/>
    </source>
</evidence>
<evidence type="ECO:0000256" key="4">
    <source>
        <dbReference type="ARBA" id="ARBA00022692"/>
    </source>
</evidence>
<evidence type="ECO:0000256" key="9">
    <source>
        <dbReference type="RuleBase" id="RU363032"/>
    </source>
</evidence>
<dbReference type="Pfam" id="PF00528">
    <property type="entry name" value="BPD_transp_1"/>
    <property type="match status" value="1"/>
</dbReference>
<feature type="transmembrane region" description="Helical" evidence="9">
    <location>
        <begin position="65"/>
        <end position="92"/>
    </location>
</feature>
<dbReference type="Gene3D" id="1.10.3720.10">
    <property type="entry name" value="MetI-like"/>
    <property type="match status" value="1"/>
</dbReference>
<dbReference type="PROSITE" id="PS50928">
    <property type="entry name" value="ABC_TM1"/>
    <property type="match status" value="1"/>
</dbReference>
<comment type="similarity">
    <text evidence="9">Belongs to the binding-protein-dependent transport system permease family.</text>
</comment>
<keyword evidence="3" id="KW-1003">Cell membrane</keyword>
<dbReference type="SUPFAM" id="SSF161098">
    <property type="entry name" value="MetI-like"/>
    <property type="match status" value="1"/>
</dbReference>
<feature type="transmembrane region" description="Helical" evidence="9">
    <location>
        <begin position="28"/>
        <end position="45"/>
    </location>
</feature>
<feature type="transmembrane region" description="Helical" evidence="9">
    <location>
        <begin position="125"/>
        <end position="145"/>
    </location>
</feature>
<dbReference type="Proteomes" id="UP000584642">
    <property type="component" value="Unassembled WGS sequence"/>
</dbReference>
<protein>
    <submittedName>
        <fullName evidence="11">ABC transporter permease subunit</fullName>
    </submittedName>
</protein>
<evidence type="ECO:0000256" key="8">
    <source>
        <dbReference type="ARBA" id="ARBA00023136"/>
    </source>
</evidence>
<dbReference type="RefSeq" id="WP_180281889.1">
    <property type="nucleotide sequence ID" value="NZ_JABFDB010000006.1"/>
</dbReference>
<dbReference type="InterPro" id="IPR000515">
    <property type="entry name" value="MetI-like"/>
</dbReference>
<dbReference type="InterPro" id="IPR035906">
    <property type="entry name" value="MetI-like_sf"/>
</dbReference>
<evidence type="ECO:0000313" key="11">
    <source>
        <dbReference type="EMBL" id="NYZ20117.1"/>
    </source>
</evidence>
<accession>A0ABX2T718</accession>
<proteinExistence type="inferred from homology"/>
<comment type="subcellular location">
    <subcellularLocation>
        <location evidence="1 9">Cell membrane</location>
        <topology evidence="1 9">Multi-pass membrane protein</topology>
    </subcellularLocation>
</comment>
<evidence type="ECO:0000313" key="12">
    <source>
        <dbReference type="Proteomes" id="UP000584642"/>
    </source>
</evidence>
<keyword evidence="2 9" id="KW-0813">Transport</keyword>
<name>A0ABX2T718_9PROT</name>
<evidence type="ECO:0000259" key="10">
    <source>
        <dbReference type="PROSITE" id="PS50928"/>
    </source>
</evidence>
<sequence>MSVASPDAPASLSPVRVAWRRFSSERPAAVGLLAVLGLLVASLLLPDDHHSPVVTPLVTAPLSLAAAFAAALMGILVASAIGVLAAGAGGWFERAATGLAGRLSILPLPLVAVAGAVAFGRDLPGLLIAIAAVVALPAVGPAHAVMRGLMRRELVTAAHAAGVPPRRILWRHLLPNAAARLAVAGWPALPRALVIECFAGFLGFGAVGGAGTLGTVMGNAAAHGDPVMLASAAAVLGGLLLALHSIGRGLLATVAEEERP</sequence>
<dbReference type="PANTHER" id="PTHR43386:SF1">
    <property type="entry name" value="D,D-DIPEPTIDE TRANSPORT SYSTEM PERMEASE PROTEIN DDPC-RELATED"/>
    <property type="match status" value="1"/>
</dbReference>
<evidence type="ECO:0000256" key="1">
    <source>
        <dbReference type="ARBA" id="ARBA00004651"/>
    </source>
</evidence>
<evidence type="ECO:0000256" key="6">
    <source>
        <dbReference type="ARBA" id="ARBA00022927"/>
    </source>
</evidence>
<keyword evidence="8 9" id="KW-0472">Membrane</keyword>
<feature type="transmembrane region" description="Helical" evidence="9">
    <location>
        <begin position="226"/>
        <end position="243"/>
    </location>
</feature>
<keyword evidence="7 9" id="KW-1133">Transmembrane helix</keyword>
<keyword evidence="12" id="KW-1185">Reference proteome</keyword>
<evidence type="ECO:0000256" key="3">
    <source>
        <dbReference type="ARBA" id="ARBA00022475"/>
    </source>
</evidence>
<feature type="transmembrane region" description="Helical" evidence="9">
    <location>
        <begin position="193"/>
        <end position="214"/>
    </location>
</feature>
<dbReference type="EMBL" id="JABFDB010000006">
    <property type="protein sequence ID" value="NYZ20117.1"/>
    <property type="molecule type" value="Genomic_DNA"/>
</dbReference>